<gene>
    <name evidence="9" type="ORF">PENTCL1PPCAC_17827</name>
</gene>
<dbReference type="FunFam" id="3.40.50.2000:FF:000021">
    <property type="entry name" value="UDP-glucuronosyltransferase"/>
    <property type="match status" value="1"/>
</dbReference>
<keyword evidence="7" id="KW-0472">Membrane</keyword>
<dbReference type="GO" id="GO:0015020">
    <property type="term" value="F:glucuronosyltransferase activity"/>
    <property type="evidence" value="ECO:0007669"/>
    <property type="project" value="UniProtKB-EC"/>
</dbReference>
<keyword evidence="10" id="KW-1185">Reference proteome</keyword>
<name>A0AAV5TMR1_9BILA</name>
<dbReference type="Pfam" id="PF00201">
    <property type="entry name" value="UDPGT"/>
    <property type="match status" value="1"/>
</dbReference>
<dbReference type="InterPro" id="IPR050271">
    <property type="entry name" value="UDP-glycosyltransferase"/>
</dbReference>
<dbReference type="SUPFAM" id="SSF53756">
    <property type="entry name" value="UDP-Glycosyltransferase/glycogen phosphorylase"/>
    <property type="match status" value="1"/>
</dbReference>
<evidence type="ECO:0000256" key="4">
    <source>
        <dbReference type="ARBA" id="ARBA00022679"/>
    </source>
</evidence>
<protein>
    <recommendedName>
        <fullName evidence="2">glucuronosyltransferase</fullName>
        <ecNumber evidence="2">2.4.1.17</ecNumber>
    </recommendedName>
</protein>
<evidence type="ECO:0000256" key="2">
    <source>
        <dbReference type="ARBA" id="ARBA00012544"/>
    </source>
</evidence>
<evidence type="ECO:0000256" key="5">
    <source>
        <dbReference type="ARBA" id="ARBA00022729"/>
    </source>
</evidence>
<dbReference type="InterPro" id="IPR002213">
    <property type="entry name" value="UDP_glucos_trans"/>
</dbReference>
<evidence type="ECO:0000313" key="9">
    <source>
        <dbReference type="EMBL" id="GMS95652.1"/>
    </source>
</evidence>
<dbReference type="CDD" id="cd03784">
    <property type="entry name" value="GT1_Gtf-like"/>
    <property type="match status" value="1"/>
</dbReference>
<dbReference type="Gene3D" id="3.40.50.2000">
    <property type="entry name" value="Glycogen Phosphorylase B"/>
    <property type="match status" value="1"/>
</dbReference>
<dbReference type="EMBL" id="BTSX01000004">
    <property type="protein sequence ID" value="GMS95652.1"/>
    <property type="molecule type" value="Genomic_DNA"/>
</dbReference>
<sequence>MRFLPLLFLLPCALSLNILMYVNVIGKSHLQFADKLIELLNKNDHKVDVIMGMLNSLVSLKGSHGARKIIPVHFPGGESPWGSVADHLNNPFVENSNWNPFSMGFAKFIETSEQLCELILDSPEVSSLLSSTQYDVALLTGYDFCPFALAHHYKISKVVSYVPTPSCHIQNYYGGLPDLPLYENMVLDTMHTDRSFFGTRIFETLRTMKDRYVHYTAYTSMNEKLRARFGDSFPDVREISKNISIDFTNSHPLLEEPKPISLRLRYIGGIGLPTPKPLKKELNEILNLSKKGNVLFSFGTQIGPEKITDDMQRVFINTFKRFPEYNFLWKFDGKTQMNASNIFNLDWLPQTDLLYDSRVIGFITHVGLNSFTETSLAGVPIVSIPLFADQLHNAKRATALGTGIMVRKTEITEENLSRALEKILYDERYGRRAKEIASMVSSLPDTPQRIFIEGIEFAAKFEHLSSHYRLIGANHNFFIQTGWDVAAFFTLLLLVLFYSTVKTTLFILRNLPVKVFWKRKMD</sequence>
<evidence type="ECO:0000256" key="1">
    <source>
        <dbReference type="ARBA" id="ARBA00009995"/>
    </source>
</evidence>
<comment type="caution">
    <text evidence="9">The sequence shown here is derived from an EMBL/GenBank/DDBJ whole genome shotgun (WGS) entry which is preliminary data.</text>
</comment>
<keyword evidence="7" id="KW-0812">Transmembrane</keyword>
<keyword evidence="7" id="KW-1133">Transmembrane helix</keyword>
<evidence type="ECO:0000313" key="10">
    <source>
        <dbReference type="Proteomes" id="UP001432027"/>
    </source>
</evidence>
<accession>A0AAV5TMR1</accession>
<evidence type="ECO:0000256" key="3">
    <source>
        <dbReference type="ARBA" id="ARBA00022676"/>
    </source>
</evidence>
<dbReference type="AlphaFoldDB" id="A0AAV5TMR1"/>
<evidence type="ECO:0000256" key="8">
    <source>
        <dbReference type="SAM" id="SignalP"/>
    </source>
</evidence>
<feature type="signal peptide" evidence="8">
    <location>
        <begin position="1"/>
        <end position="15"/>
    </location>
</feature>
<reference evidence="9" key="1">
    <citation type="submission" date="2023-10" db="EMBL/GenBank/DDBJ databases">
        <title>Genome assembly of Pristionchus species.</title>
        <authorList>
            <person name="Yoshida K."/>
            <person name="Sommer R.J."/>
        </authorList>
    </citation>
    <scope>NUCLEOTIDE SEQUENCE</scope>
    <source>
        <strain evidence="9">RS0144</strain>
    </source>
</reference>
<keyword evidence="3" id="KW-0328">Glycosyltransferase</keyword>
<organism evidence="9 10">
    <name type="scientific">Pristionchus entomophagus</name>
    <dbReference type="NCBI Taxonomy" id="358040"/>
    <lineage>
        <taxon>Eukaryota</taxon>
        <taxon>Metazoa</taxon>
        <taxon>Ecdysozoa</taxon>
        <taxon>Nematoda</taxon>
        <taxon>Chromadorea</taxon>
        <taxon>Rhabditida</taxon>
        <taxon>Rhabditina</taxon>
        <taxon>Diplogasteromorpha</taxon>
        <taxon>Diplogasteroidea</taxon>
        <taxon>Neodiplogasteridae</taxon>
        <taxon>Pristionchus</taxon>
    </lineage>
</organism>
<keyword evidence="4" id="KW-0808">Transferase</keyword>
<feature type="transmembrane region" description="Helical" evidence="7">
    <location>
        <begin position="485"/>
        <end position="511"/>
    </location>
</feature>
<comment type="catalytic activity">
    <reaction evidence="6">
        <text>glucuronate acceptor + UDP-alpha-D-glucuronate = acceptor beta-D-glucuronoside + UDP + H(+)</text>
        <dbReference type="Rhea" id="RHEA:21032"/>
        <dbReference type="ChEBI" id="CHEBI:15378"/>
        <dbReference type="ChEBI" id="CHEBI:58052"/>
        <dbReference type="ChEBI" id="CHEBI:58223"/>
        <dbReference type="ChEBI" id="CHEBI:132367"/>
        <dbReference type="ChEBI" id="CHEBI:132368"/>
        <dbReference type="EC" id="2.4.1.17"/>
    </reaction>
</comment>
<keyword evidence="5 8" id="KW-0732">Signal</keyword>
<feature type="chain" id="PRO_5043865261" description="glucuronosyltransferase" evidence="8">
    <location>
        <begin position="16"/>
        <end position="522"/>
    </location>
</feature>
<comment type="similarity">
    <text evidence="1">Belongs to the UDP-glycosyltransferase family.</text>
</comment>
<evidence type="ECO:0000256" key="6">
    <source>
        <dbReference type="ARBA" id="ARBA00047475"/>
    </source>
</evidence>
<dbReference type="PANTHER" id="PTHR48043">
    <property type="entry name" value="EG:EG0003.4 PROTEIN-RELATED"/>
    <property type="match status" value="1"/>
</dbReference>
<dbReference type="EC" id="2.4.1.17" evidence="2"/>
<dbReference type="Proteomes" id="UP001432027">
    <property type="component" value="Unassembled WGS sequence"/>
</dbReference>
<evidence type="ECO:0000256" key="7">
    <source>
        <dbReference type="SAM" id="Phobius"/>
    </source>
</evidence>
<dbReference type="PANTHER" id="PTHR48043:SF154">
    <property type="entry name" value="GLUCURONOSYLTRANSFERASE"/>
    <property type="match status" value="1"/>
</dbReference>
<proteinExistence type="inferred from homology"/>